<dbReference type="Proteomes" id="UP000252519">
    <property type="component" value="Unassembled WGS sequence"/>
</dbReference>
<comment type="subunit">
    <text evidence="1">Component of the RNA polymerase III (Pol III) complex consisting of 17 subunits.</text>
</comment>
<dbReference type="Pfam" id="PF08221">
    <property type="entry name" value="HTH_9"/>
    <property type="match status" value="1"/>
</dbReference>
<dbReference type="STRING" id="29170.A0A368F0Q6"/>
<dbReference type="GO" id="GO:0003697">
    <property type="term" value="F:single-stranded DNA binding"/>
    <property type="evidence" value="ECO:0007669"/>
    <property type="project" value="UniProtKB-UniRule"/>
</dbReference>
<sequence>MAGHFESELCQVLLEEHFGKTVSLVAAALLRESGPLPAIMFRLRGAVKLNAVRKSLAILNQHSVVDFKIDSTMRINYSIDRNAILAFSKAPRCCLIAKTLYGGLAEAICEELFSYGRLTCSDTIRKVALR</sequence>
<gene>
    <name evidence="3" type="ORF">ANCCAN_29722</name>
</gene>
<comment type="caution">
    <text evidence="3">The sequence shown here is derived from an EMBL/GenBank/DDBJ whole genome shotgun (WGS) entry which is preliminary data.</text>
</comment>
<dbReference type="InterPro" id="IPR013197">
    <property type="entry name" value="RNA_pol_III_RPC82-rel_HTH"/>
</dbReference>
<feature type="domain" description="RNA polymerase III subunit RPC82-related helix-turn-helix" evidence="2">
    <location>
        <begin position="8"/>
        <end position="67"/>
    </location>
</feature>
<dbReference type="EMBL" id="JOJR01018584">
    <property type="protein sequence ID" value="RCN24580.1"/>
    <property type="molecule type" value="Genomic_DNA"/>
</dbReference>
<dbReference type="PANTHER" id="PTHR12949">
    <property type="entry name" value="RNA POLYMERASE III DNA DIRECTED -RELATED"/>
    <property type="match status" value="1"/>
</dbReference>
<comment type="similarity">
    <text evidence="1">Belongs to the eukaryotic RPC3/POLR3C RNA polymerase subunit family.</text>
</comment>
<keyword evidence="1" id="KW-0240">DNA-directed RNA polymerase</keyword>
<evidence type="ECO:0000256" key="1">
    <source>
        <dbReference type="RuleBase" id="RU367076"/>
    </source>
</evidence>
<evidence type="ECO:0000313" key="4">
    <source>
        <dbReference type="Proteomes" id="UP000252519"/>
    </source>
</evidence>
<dbReference type="AlphaFoldDB" id="A0A368F0Q6"/>
<keyword evidence="4" id="KW-1185">Reference proteome</keyword>
<comment type="function">
    <text evidence="1">DNA-dependent RNA polymerase catalyzes the transcription of DNA into RNA using the four ribonucleoside triphosphates as substrates. Specific core component of RNA polymerase III which synthesizes small RNAs, such as 5S rRNA and tRNAs.</text>
</comment>
<dbReference type="OrthoDB" id="272392at2759"/>
<organism evidence="3 4">
    <name type="scientific">Ancylostoma caninum</name>
    <name type="common">Dog hookworm</name>
    <dbReference type="NCBI Taxonomy" id="29170"/>
    <lineage>
        <taxon>Eukaryota</taxon>
        <taxon>Metazoa</taxon>
        <taxon>Ecdysozoa</taxon>
        <taxon>Nematoda</taxon>
        <taxon>Chromadorea</taxon>
        <taxon>Rhabditida</taxon>
        <taxon>Rhabditina</taxon>
        <taxon>Rhabditomorpha</taxon>
        <taxon>Strongyloidea</taxon>
        <taxon>Ancylostomatidae</taxon>
        <taxon>Ancylostomatinae</taxon>
        <taxon>Ancylostoma</taxon>
    </lineage>
</organism>
<feature type="non-terminal residue" evidence="3">
    <location>
        <position position="130"/>
    </location>
</feature>
<dbReference type="GO" id="GO:0005666">
    <property type="term" value="C:RNA polymerase III complex"/>
    <property type="evidence" value="ECO:0007669"/>
    <property type="project" value="UniProtKB-UniRule"/>
</dbReference>
<name>A0A368F0Q6_ANCCA</name>
<evidence type="ECO:0000259" key="2">
    <source>
        <dbReference type="Pfam" id="PF08221"/>
    </source>
</evidence>
<dbReference type="PANTHER" id="PTHR12949:SF0">
    <property type="entry name" value="DNA-DIRECTED RNA POLYMERASE III SUBUNIT RPC3"/>
    <property type="match status" value="1"/>
</dbReference>
<keyword evidence="1" id="KW-0539">Nucleus</keyword>
<accession>A0A368F0Q6</accession>
<reference evidence="3 4" key="1">
    <citation type="submission" date="2014-10" db="EMBL/GenBank/DDBJ databases">
        <title>Draft genome of the hookworm Ancylostoma caninum.</title>
        <authorList>
            <person name="Mitreva M."/>
        </authorList>
    </citation>
    <scope>NUCLEOTIDE SEQUENCE [LARGE SCALE GENOMIC DNA]</scope>
    <source>
        <strain evidence="3 4">Baltimore</strain>
    </source>
</reference>
<dbReference type="Gene3D" id="1.10.10.10">
    <property type="entry name" value="Winged helix-like DNA-binding domain superfamily/Winged helix DNA-binding domain"/>
    <property type="match status" value="2"/>
</dbReference>
<dbReference type="InterPro" id="IPR036388">
    <property type="entry name" value="WH-like_DNA-bd_sf"/>
</dbReference>
<comment type="subcellular location">
    <subcellularLocation>
        <location evidence="1">Nucleus</location>
    </subcellularLocation>
</comment>
<protein>
    <recommendedName>
        <fullName evidence="1">DNA-directed RNA polymerase III subunit RPC3</fullName>
        <shortName evidence="1">RNA polymerase III subunit C3</shortName>
    </recommendedName>
</protein>
<evidence type="ECO:0000313" key="3">
    <source>
        <dbReference type="EMBL" id="RCN24580.1"/>
    </source>
</evidence>
<proteinExistence type="inferred from homology"/>
<keyword evidence="1" id="KW-0804">Transcription</keyword>
<dbReference type="InterPro" id="IPR039748">
    <property type="entry name" value="RPC3"/>
</dbReference>